<reference evidence="2" key="1">
    <citation type="journal article" date="2020" name="Nature">
        <title>Giant virus diversity and host interactions through global metagenomics.</title>
        <authorList>
            <person name="Schulz F."/>
            <person name="Roux S."/>
            <person name="Paez-Espino D."/>
            <person name="Jungbluth S."/>
            <person name="Walsh D.A."/>
            <person name="Denef V.J."/>
            <person name="McMahon K.D."/>
            <person name="Konstantinidis K.T."/>
            <person name="Eloe-Fadrosh E.A."/>
            <person name="Kyrpides N.C."/>
            <person name="Woyke T."/>
        </authorList>
    </citation>
    <scope>NUCLEOTIDE SEQUENCE</scope>
    <source>
        <strain evidence="2">GVMAG-S-1101164-67</strain>
    </source>
</reference>
<sequence length="56" mass="6580">MSLYEWFIKHFLYGFIRIIICFVFSSFIKNNEGRVGVYVDSAPFSGLRSDTENDYS</sequence>
<keyword evidence="1" id="KW-0812">Transmembrane</keyword>
<protein>
    <submittedName>
        <fullName evidence="2">Uncharacterized protein</fullName>
    </submittedName>
</protein>
<name>A0A6C0K0C5_9ZZZZ</name>
<organism evidence="2">
    <name type="scientific">viral metagenome</name>
    <dbReference type="NCBI Taxonomy" id="1070528"/>
    <lineage>
        <taxon>unclassified sequences</taxon>
        <taxon>metagenomes</taxon>
        <taxon>organismal metagenomes</taxon>
    </lineage>
</organism>
<evidence type="ECO:0000313" key="2">
    <source>
        <dbReference type="EMBL" id="QHU10097.1"/>
    </source>
</evidence>
<keyword evidence="1" id="KW-0472">Membrane</keyword>
<feature type="transmembrane region" description="Helical" evidence="1">
    <location>
        <begin position="6"/>
        <end position="28"/>
    </location>
</feature>
<dbReference type="EMBL" id="MN740750">
    <property type="protein sequence ID" value="QHU10097.1"/>
    <property type="molecule type" value="Genomic_DNA"/>
</dbReference>
<proteinExistence type="predicted"/>
<dbReference type="AlphaFoldDB" id="A0A6C0K0C5"/>
<evidence type="ECO:0000256" key="1">
    <source>
        <dbReference type="SAM" id="Phobius"/>
    </source>
</evidence>
<keyword evidence="1" id="KW-1133">Transmembrane helix</keyword>
<accession>A0A6C0K0C5</accession>